<evidence type="ECO:0008006" key="3">
    <source>
        <dbReference type="Google" id="ProtNLM"/>
    </source>
</evidence>
<dbReference type="OrthoDB" id="430476at2759"/>
<comment type="caution">
    <text evidence="1">The sequence shown here is derived from an EMBL/GenBank/DDBJ whole genome shotgun (WGS) entry which is preliminary data.</text>
</comment>
<reference evidence="1" key="1">
    <citation type="submission" date="2021-03" db="EMBL/GenBank/DDBJ databases">
        <title>Draft genome sequence of rust myrtle Austropuccinia psidii MF-1, a brazilian biotype.</title>
        <authorList>
            <person name="Quecine M.C."/>
            <person name="Pachon D.M.R."/>
            <person name="Bonatelli M.L."/>
            <person name="Correr F.H."/>
            <person name="Franceschini L.M."/>
            <person name="Leite T.F."/>
            <person name="Margarido G.R.A."/>
            <person name="Almeida C.A."/>
            <person name="Ferrarezi J.A."/>
            <person name="Labate C.A."/>
        </authorList>
    </citation>
    <scope>NUCLEOTIDE SEQUENCE</scope>
    <source>
        <strain evidence="1">MF-1</strain>
    </source>
</reference>
<dbReference type="Proteomes" id="UP000765509">
    <property type="component" value="Unassembled WGS sequence"/>
</dbReference>
<organism evidence="1 2">
    <name type="scientific">Austropuccinia psidii MF-1</name>
    <dbReference type="NCBI Taxonomy" id="1389203"/>
    <lineage>
        <taxon>Eukaryota</taxon>
        <taxon>Fungi</taxon>
        <taxon>Dikarya</taxon>
        <taxon>Basidiomycota</taxon>
        <taxon>Pucciniomycotina</taxon>
        <taxon>Pucciniomycetes</taxon>
        <taxon>Pucciniales</taxon>
        <taxon>Sphaerophragmiaceae</taxon>
        <taxon>Austropuccinia</taxon>
    </lineage>
</organism>
<dbReference type="EMBL" id="AVOT02073642">
    <property type="protein sequence ID" value="MBW0563061.1"/>
    <property type="molecule type" value="Genomic_DNA"/>
</dbReference>
<evidence type="ECO:0000313" key="2">
    <source>
        <dbReference type="Proteomes" id="UP000765509"/>
    </source>
</evidence>
<dbReference type="AlphaFoldDB" id="A0A9Q3PJV8"/>
<protein>
    <recommendedName>
        <fullName evidence="3">Reverse transcriptase Ty1/copia-type domain-containing protein</fullName>
    </recommendedName>
</protein>
<keyword evidence="2" id="KW-1185">Reference proteome</keyword>
<proteinExistence type="predicted"/>
<name>A0A9Q3PJV8_9BASI</name>
<accession>A0A9Q3PJV8</accession>
<sequence>MIDEIESQDRLITAISSKANPAMLLPTTYQEVLKSPNKKEWVEAIDKELASLIKEDIFEYVNLRQALAQVPHESILSTKLVFVKKPDRYKARLVA</sequence>
<gene>
    <name evidence="1" type="ORF">O181_102776</name>
</gene>
<evidence type="ECO:0000313" key="1">
    <source>
        <dbReference type="EMBL" id="MBW0563061.1"/>
    </source>
</evidence>